<gene>
    <name evidence="2" type="ORF">GCM10010211_60040</name>
</gene>
<feature type="compositionally biased region" description="Basic and acidic residues" evidence="1">
    <location>
        <begin position="211"/>
        <end position="220"/>
    </location>
</feature>
<evidence type="ECO:0000313" key="2">
    <source>
        <dbReference type="EMBL" id="GGU86007.1"/>
    </source>
</evidence>
<evidence type="ECO:0000313" key="3">
    <source>
        <dbReference type="Proteomes" id="UP000654471"/>
    </source>
</evidence>
<feature type="compositionally biased region" description="Basic and acidic residues" evidence="1">
    <location>
        <begin position="227"/>
        <end position="236"/>
    </location>
</feature>
<sequence length="314" mass="31571">MPPETSGGQSAGHLVVGPAGTWFARRIGRASLSLACVTSVKPGRYLGVTIEKYVTAPFVAAAILAAGAGTASSASADAGPKAPNLRMHSTPSQPYGTVVSRIGINERQSPTTDSAIAGSLGHGALVGLRCKAKAQEVEGNRFWFRLRDRDAWVPARYVKGTGHVEWCQGADGGASDKDEADDASDKGADGTSSKGAGDASDKGADGTSSKGADDASDKSADGTSSKGADDASDKSADGTSSKGADDASSKGADGISDKGADGTSSKGADATSGKRTDGTSGKGADATSGKRTDVTSDKRTADQQALDDEWEVTY</sequence>
<evidence type="ECO:0000256" key="1">
    <source>
        <dbReference type="SAM" id="MobiDB-lite"/>
    </source>
</evidence>
<reference evidence="3" key="1">
    <citation type="journal article" date="2019" name="Int. J. Syst. Evol. Microbiol.">
        <title>The Global Catalogue of Microorganisms (GCM) 10K type strain sequencing project: providing services to taxonomists for standard genome sequencing and annotation.</title>
        <authorList>
            <consortium name="The Broad Institute Genomics Platform"/>
            <consortium name="The Broad Institute Genome Sequencing Center for Infectious Disease"/>
            <person name="Wu L."/>
            <person name="Ma J."/>
        </authorList>
    </citation>
    <scope>NUCLEOTIDE SEQUENCE [LARGE SCALE GENOMIC DNA]</scope>
    <source>
        <strain evidence="3">JCM 3399</strain>
    </source>
</reference>
<feature type="compositionally biased region" description="Acidic residues" evidence="1">
    <location>
        <begin position="305"/>
        <end position="314"/>
    </location>
</feature>
<comment type="caution">
    <text evidence="2">The sequence shown here is derived from an EMBL/GenBank/DDBJ whole genome shotgun (WGS) entry which is preliminary data.</text>
</comment>
<keyword evidence="3" id="KW-1185">Reference proteome</keyword>
<accession>A0ABQ2VGM1</accession>
<organism evidence="2 3">
    <name type="scientific">Streptomyces albospinus</name>
    <dbReference type="NCBI Taxonomy" id="285515"/>
    <lineage>
        <taxon>Bacteria</taxon>
        <taxon>Bacillati</taxon>
        <taxon>Actinomycetota</taxon>
        <taxon>Actinomycetes</taxon>
        <taxon>Kitasatosporales</taxon>
        <taxon>Streptomycetaceae</taxon>
        <taxon>Streptomyces</taxon>
    </lineage>
</organism>
<evidence type="ECO:0008006" key="4">
    <source>
        <dbReference type="Google" id="ProtNLM"/>
    </source>
</evidence>
<dbReference type="Proteomes" id="UP000654471">
    <property type="component" value="Unassembled WGS sequence"/>
</dbReference>
<dbReference type="EMBL" id="BMRP01000027">
    <property type="protein sequence ID" value="GGU86007.1"/>
    <property type="molecule type" value="Genomic_DNA"/>
</dbReference>
<name>A0ABQ2VGM1_9ACTN</name>
<feature type="compositionally biased region" description="Basic and acidic residues" evidence="1">
    <location>
        <begin position="288"/>
        <end position="301"/>
    </location>
</feature>
<proteinExistence type="predicted"/>
<feature type="region of interest" description="Disordered" evidence="1">
    <location>
        <begin position="165"/>
        <end position="314"/>
    </location>
</feature>
<protein>
    <recommendedName>
        <fullName evidence="4">SH3b domain-containing protein</fullName>
    </recommendedName>
</protein>
<feature type="compositionally biased region" description="Low complexity" evidence="1">
    <location>
        <begin position="189"/>
        <end position="198"/>
    </location>
</feature>